<dbReference type="GO" id="GO:0016020">
    <property type="term" value="C:membrane"/>
    <property type="evidence" value="ECO:0007669"/>
    <property type="project" value="UniProtKB-SubCell"/>
</dbReference>
<feature type="transmembrane region" description="Helical" evidence="6">
    <location>
        <begin position="317"/>
        <end position="338"/>
    </location>
</feature>
<feature type="transmembrane region" description="Helical" evidence="6">
    <location>
        <begin position="400"/>
        <end position="433"/>
    </location>
</feature>
<organism evidence="8 9">
    <name type="scientific">Colletotrichum chlorophyti</name>
    <dbReference type="NCBI Taxonomy" id="708187"/>
    <lineage>
        <taxon>Eukaryota</taxon>
        <taxon>Fungi</taxon>
        <taxon>Dikarya</taxon>
        <taxon>Ascomycota</taxon>
        <taxon>Pezizomycotina</taxon>
        <taxon>Sordariomycetes</taxon>
        <taxon>Hypocreomycetidae</taxon>
        <taxon>Glomerellales</taxon>
        <taxon>Glomerellaceae</taxon>
        <taxon>Colletotrichum</taxon>
    </lineage>
</organism>
<sequence>MHHDADPQATHPTGDATPSSSGEASESTPLISEQRPGAGRRYTDSLPHVPQIHVPKVHNADAIVAIFVTIIVIGSGSGGLWSLPSTRRVEDIVCRQYYNVLYTEDTIDESLCKENDIQSKVAMIFAVYVALQASIGAVAAFPWGIVADRFGRKRVFSLAVLGLSLDQLWFIIVCSFPKTIPIQAIWFGPSTLFIGGGNPVLSAVVFSMLSDVTSSQKRAKNFMAVHLASMIGNLCAPAISGWMMERTGPGPVMWVAWVGVLTLMLTIHLVPETKPADQVSSDPVADEPEADAGVGGAVHHTLLRLKESLSLLKSPSLIALLVAMLASFPVILSTFQFLTMFASKRYHVSLSQTGYLQSLYGLGVLLTVVVFLPAASRLLASPKAPKPIRFLDDQERDLFLARLSSVALLIGSLSMSASPSIGAFIGGLAVLSLGSGWNSYVRSLSAVFVDAAHRTRLYSIISIVETIGHTYTQPILAGLFSLGMRLGGIWIGLPYLGVAGFCLVALGMLLAVRLPPTEGKGNQEDDAEGGTQA</sequence>
<evidence type="ECO:0000256" key="2">
    <source>
        <dbReference type="ARBA" id="ARBA00022692"/>
    </source>
</evidence>
<feature type="transmembrane region" description="Helical" evidence="6">
    <location>
        <begin position="62"/>
        <end position="83"/>
    </location>
</feature>
<dbReference type="InterPro" id="IPR020846">
    <property type="entry name" value="MFS_dom"/>
</dbReference>
<dbReference type="InterPro" id="IPR011701">
    <property type="entry name" value="MFS"/>
</dbReference>
<dbReference type="Pfam" id="PF07690">
    <property type="entry name" value="MFS_1"/>
    <property type="match status" value="1"/>
</dbReference>
<accession>A0A1Q8RYX3</accession>
<dbReference type="EMBL" id="MPGH01000059">
    <property type="protein sequence ID" value="OLN92740.1"/>
    <property type="molecule type" value="Genomic_DNA"/>
</dbReference>
<keyword evidence="4 6" id="KW-0472">Membrane</keyword>
<protein>
    <submittedName>
        <fullName evidence="8">Tetracycline resistance protein, class B</fullName>
    </submittedName>
</protein>
<dbReference type="SUPFAM" id="SSF103473">
    <property type="entry name" value="MFS general substrate transporter"/>
    <property type="match status" value="1"/>
</dbReference>
<dbReference type="PROSITE" id="PS50850">
    <property type="entry name" value="MFS"/>
    <property type="match status" value="1"/>
</dbReference>
<dbReference type="Gene3D" id="1.20.1250.20">
    <property type="entry name" value="MFS general substrate transporter like domains"/>
    <property type="match status" value="2"/>
</dbReference>
<comment type="subcellular location">
    <subcellularLocation>
        <location evidence="1">Membrane</location>
        <topology evidence="1">Multi-pass membrane protein</topology>
    </subcellularLocation>
</comment>
<feature type="transmembrane region" description="Helical" evidence="6">
    <location>
        <begin position="489"/>
        <end position="512"/>
    </location>
</feature>
<dbReference type="GO" id="GO:0022857">
    <property type="term" value="F:transmembrane transporter activity"/>
    <property type="evidence" value="ECO:0007669"/>
    <property type="project" value="InterPro"/>
</dbReference>
<evidence type="ECO:0000256" key="6">
    <source>
        <dbReference type="SAM" id="Phobius"/>
    </source>
</evidence>
<dbReference type="Proteomes" id="UP000186583">
    <property type="component" value="Unassembled WGS sequence"/>
</dbReference>
<feature type="transmembrane region" description="Helical" evidence="6">
    <location>
        <begin position="221"/>
        <end position="240"/>
    </location>
</feature>
<proteinExistence type="predicted"/>
<keyword evidence="3 6" id="KW-1133">Transmembrane helix</keyword>
<keyword evidence="9" id="KW-1185">Reference proteome</keyword>
<reference evidence="8 9" key="1">
    <citation type="submission" date="2016-11" db="EMBL/GenBank/DDBJ databases">
        <title>Draft Genome Assembly of Colletotrichum chlorophyti a pathogen of herbaceous plants.</title>
        <authorList>
            <person name="Gan P."/>
            <person name="Narusaka M."/>
            <person name="Tsushima A."/>
            <person name="Narusaka Y."/>
            <person name="Takano Y."/>
            <person name="Shirasu K."/>
        </authorList>
    </citation>
    <scope>NUCLEOTIDE SEQUENCE [LARGE SCALE GENOMIC DNA]</scope>
    <source>
        <strain evidence="8 9">NTL11</strain>
    </source>
</reference>
<evidence type="ECO:0000256" key="1">
    <source>
        <dbReference type="ARBA" id="ARBA00004141"/>
    </source>
</evidence>
<dbReference type="PANTHER" id="PTHR23507:SF1">
    <property type="entry name" value="FI18259P1-RELATED"/>
    <property type="match status" value="1"/>
</dbReference>
<name>A0A1Q8RYX3_9PEZI</name>
<feature type="domain" description="Major facilitator superfamily (MFS) profile" evidence="7">
    <location>
        <begin position="62"/>
        <end position="517"/>
    </location>
</feature>
<evidence type="ECO:0000256" key="4">
    <source>
        <dbReference type="ARBA" id="ARBA00023136"/>
    </source>
</evidence>
<evidence type="ECO:0000313" key="9">
    <source>
        <dbReference type="Proteomes" id="UP000186583"/>
    </source>
</evidence>
<feature type="transmembrane region" description="Helical" evidence="6">
    <location>
        <begin position="184"/>
        <end position="209"/>
    </location>
</feature>
<feature type="compositionally biased region" description="Polar residues" evidence="5">
    <location>
        <begin position="16"/>
        <end position="31"/>
    </location>
</feature>
<evidence type="ECO:0000313" key="8">
    <source>
        <dbReference type="EMBL" id="OLN92740.1"/>
    </source>
</evidence>
<feature type="region of interest" description="Disordered" evidence="5">
    <location>
        <begin position="1"/>
        <end position="44"/>
    </location>
</feature>
<feature type="transmembrane region" description="Helical" evidence="6">
    <location>
        <begin position="252"/>
        <end position="270"/>
    </location>
</feature>
<feature type="transmembrane region" description="Helical" evidence="6">
    <location>
        <begin position="358"/>
        <end position="379"/>
    </location>
</feature>
<feature type="transmembrane region" description="Helical" evidence="6">
    <location>
        <begin position="155"/>
        <end position="172"/>
    </location>
</feature>
<dbReference type="PANTHER" id="PTHR23507">
    <property type="entry name" value="ZGC:174356"/>
    <property type="match status" value="1"/>
</dbReference>
<evidence type="ECO:0000259" key="7">
    <source>
        <dbReference type="PROSITE" id="PS50850"/>
    </source>
</evidence>
<dbReference type="AlphaFoldDB" id="A0A1Q8RYX3"/>
<gene>
    <name evidence="8" type="ORF">CCHL11_06681</name>
</gene>
<evidence type="ECO:0000256" key="3">
    <source>
        <dbReference type="ARBA" id="ARBA00022989"/>
    </source>
</evidence>
<feature type="transmembrane region" description="Helical" evidence="6">
    <location>
        <begin position="121"/>
        <end position="143"/>
    </location>
</feature>
<comment type="caution">
    <text evidence="8">The sequence shown here is derived from an EMBL/GenBank/DDBJ whole genome shotgun (WGS) entry which is preliminary data.</text>
</comment>
<keyword evidence="2 6" id="KW-0812">Transmembrane</keyword>
<dbReference type="InterPro" id="IPR036259">
    <property type="entry name" value="MFS_trans_sf"/>
</dbReference>
<dbReference type="OrthoDB" id="3026777at2759"/>
<evidence type="ECO:0000256" key="5">
    <source>
        <dbReference type="SAM" id="MobiDB-lite"/>
    </source>
</evidence>